<comment type="caution">
    <text evidence="2">The sequence shown here is derived from an EMBL/GenBank/DDBJ whole genome shotgun (WGS) entry which is preliminary data.</text>
</comment>
<dbReference type="AlphaFoldDB" id="X0Z5U7"/>
<gene>
    <name evidence="2" type="ORF">S01H4_20449</name>
</gene>
<accession>X0Z5U7</accession>
<feature type="non-terminal residue" evidence="2">
    <location>
        <position position="1"/>
    </location>
</feature>
<keyword evidence="1" id="KW-0812">Transmembrane</keyword>
<protein>
    <submittedName>
        <fullName evidence="2">Uncharacterized protein</fullName>
    </submittedName>
</protein>
<feature type="transmembrane region" description="Helical" evidence="1">
    <location>
        <begin position="16"/>
        <end position="38"/>
    </location>
</feature>
<evidence type="ECO:0000313" key="2">
    <source>
        <dbReference type="EMBL" id="GAG64479.1"/>
    </source>
</evidence>
<evidence type="ECO:0000256" key="1">
    <source>
        <dbReference type="SAM" id="Phobius"/>
    </source>
</evidence>
<name>X0Z5U7_9ZZZZ</name>
<proteinExistence type="predicted"/>
<sequence>VALGFPMSVPSMPYVIPGYAMSVIGGFAGPIGIGVWWYKRSKKVAIEVIRDAIVEAKKENEEK</sequence>
<keyword evidence="1" id="KW-0472">Membrane</keyword>
<reference evidence="2" key="1">
    <citation type="journal article" date="2014" name="Front. Microbiol.">
        <title>High frequency of phylogenetically diverse reductive dehalogenase-homologous genes in deep subseafloor sedimentary metagenomes.</title>
        <authorList>
            <person name="Kawai M."/>
            <person name="Futagami T."/>
            <person name="Toyoda A."/>
            <person name="Takaki Y."/>
            <person name="Nishi S."/>
            <person name="Hori S."/>
            <person name="Arai W."/>
            <person name="Tsubouchi T."/>
            <person name="Morono Y."/>
            <person name="Uchiyama I."/>
            <person name="Ito T."/>
            <person name="Fujiyama A."/>
            <person name="Inagaki F."/>
            <person name="Takami H."/>
        </authorList>
    </citation>
    <scope>NUCLEOTIDE SEQUENCE</scope>
    <source>
        <strain evidence="2">Expedition CK06-06</strain>
    </source>
</reference>
<keyword evidence="1" id="KW-1133">Transmembrane helix</keyword>
<dbReference type="EMBL" id="BART01009196">
    <property type="protein sequence ID" value="GAG64479.1"/>
    <property type="molecule type" value="Genomic_DNA"/>
</dbReference>
<organism evidence="2">
    <name type="scientific">marine sediment metagenome</name>
    <dbReference type="NCBI Taxonomy" id="412755"/>
    <lineage>
        <taxon>unclassified sequences</taxon>
        <taxon>metagenomes</taxon>
        <taxon>ecological metagenomes</taxon>
    </lineage>
</organism>